<keyword evidence="7" id="KW-0067">ATP-binding</keyword>
<keyword evidence="10" id="KW-1208">Phospholipid metabolism</keyword>
<dbReference type="RefSeq" id="WP_114745194.1">
    <property type="nucleotide sequence ID" value="NZ_QQAY01000003.1"/>
</dbReference>
<dbReference type="InterPro" id="IPR001206">
    <property type="entry name" value="Diacylglycerol_kinase_cat_dom"/>
</dbReference>
<comment type="caution">
    <text evidence="12">The sequence shown here is derived from an EMBL/GenBank/DDBJ whole genome shotgun (WGS) entry which is preliminary data.</text>
</comment>
<gene>
    <name evidence="12" type="ORF">DFR59_103399</name>
</gene>
<protein>
    <submittedName>
        <fullName evidence="12">YegS/Rv2252/BmrU family lipid kinase</fullName>
    </submittedName>
</protein>
<reference evidence="12 13" key="1">
    <citation type="submission" date="2018-07" db="EMBL/GenBank/DDBJ databases">
        <title>Genomic Encyclopedia of Type Strains, Phase IV (KMG-IV): sequencing the most valuable type-strain genomes for metagenomic binning, comparative biology and taxonomic classification.</title>
        <authorList>
            <person name="Goeker M."/>
        </authorList>
    </citation>
    <scope>NUCLEOTIDE SEQUENCE [LARGE SCALE GENOMIC DNA]</scope>
    <source>
        <strain evidence="12 13">DSM 25281</strain>
    </source>
</reference>
<evidence type="ECO:0000256" key="3">
    <source>
        <dbReference type="ARBA" id="ARBA00022516"/>
    </source>
</evidence>
<evidence type="ECO:0000259" key="11">
    <source>
        <dbReference type="PROSITE" id="PS50146"/>
    </source>
</evidence>
<keyword evidence="3" id="KW-0444">Lipid biosynthesis</keyword>
<keyword evidence="13" id="KW-1185">Reference proteome</keyword>
<evidence type="ECO:0000256" key="1">
    <source>
        <dbReference type="ARBA" id="ARBA00001946"/>
    </source>
</evidence>
<evidence type="ECO:0000256" key="10">
    <source>
        <dbReference type="ARBA" id="ARBA00023264"/>
    </source>
</evidence>
<dbReference type="PROSITE" id="PS50146">
    <property type="entry name" value="DAGK"/>
    <property type="match status" value="1"/>
</dbReference>
<comment type="similarity">
    <text evidence="2">Belongs to the diacylglycerol/lipid kinase family.</text>
</comment>
<dbReference type="Pfam" id="PF19279">
    <property type="entry name" value="YegS_C"/>
    <property type="match status" value="1"/>
</dbReference>
<evidence type="ECO:0000256" key="5">
    <source>
        <dbReference type="ARBA" id="ARBA00022741"/>
    </source>
</evidence>
<dbReference type="Gene3D" id="3.40.50.10330">
    <property type="entry name" value="Probable inorganic polyphosphate/atp-NAD kinase, domain 1"/>
    <property type="match status" value="1"/>
</dbReference>
<evidence type="ECO:0000256" key="6">
    <source>
        <dbReference type="ARBA" id="ARBA00022777"/>
    </source>
</evidence>
<dbReference type="SMART" id="SM00046">
    <property type="entry name" value="DAGKc"/>
    <property type="match status" value="1"/>
</dbReference>
<keyword evidence="9" id="KW-0594">Phospholipid biosynthesis</keyword>
<evidence type="ECO:0000313" key="12">
    <source>
        <dbReference type="EMBL" id="RDI44327.1"/>
    </source>
</evidence>
<organism evidence="12 13">
    <name type="scientific">Falsibacillus pallidus</name>
    <dbReference type="NCBI Taxonomy" id="493781"/>
    <lineage>
        <taxon>Bacteria</taxon>
        <taxon>Bacillati</taxon>
        <taxon>Bacillota</taxon>
        <taxon>Bacilli</taxon>
        <taxon>Bacillales</taxon>
        <taxon>Bacillaceae</taxon>
        <taxon>Falsibacillus</taxon>
    </lineage>
</organism>
<accession>A0A370GKY4</accession>
<comment type="cofactor">
    <cofactor evidence="1">
        <name>Mg(2+)</name>
        <dbReference type="ChEBI" id="CHEBI:18420"/>
    </cofactor>
</comment>
<evidence type="ECO:0000256" key="2">
    <source>
        <dbReference type="ARBA" id="ARBA00005983"/>
    </source>
</evidence>
<dbReference type="GO" id="GO:0016301">
    <property type="term" value="F:kinase activity"/>
    <property type="evidence" value="ECO:0007669"/>
    <property type="project" value="UniProtKB-KW"/>
</dbReference>
<name>A0A370GKY4_9BACI</name>
<keyword evidence="4" id="KW-0808">Transferase</keyword>
<feature type="domain" description="DAGKc" evidence="11">
    <location>
        <begin position="1"/>
        <end position="134"/>
    </location>
</feature>
<dbReference type="SUPFAM" id="SSF111331">
    <property type="entry name" value="NAD kinase/diacylglycerol kinase-like"/>
    <property type="match status" value="1"/>
</dbReference>
<dbReference type="Pfam" id="PF00781">
    <property type="entry name" value="DAGK_cat"/>
    <property type="match status" value="1"/>
</dbReference>
<dbReference type="AlphaFoldDB" id="A0A370GKY4"/>
<dbReference type="InterPro" id="IPR050187">
    <property type="entry name" value="Lipid_Phosphate_FormReg"/>
</dbReference>
<dbReference type="InterPro" id="IPR005218">
    <property type="entry name" value="Diacylglycerol/lipid_kinase"/>
</dbReference>
<dbReference type="Gene3D" id="2.60.200.40">
    <property type="match status" value="1"/>
</dbReference>
<dbReference type="GO" id="GO:0005524">
    <property type="term" value="F:ATP binding"/>
    <property type="evidence" value="ECO:0007669"/>
    <property type="project" value="UniProtKB-KW"/>
</dbReference>
<dbReference type="EMBL" id="QQAY01000003">
    <property type="protein sequence ID" value="RDI44327.1"/>
    <property type="molecule type" value="Genomic_DNA"/>
</dbReference>
<evidence type="ECO:0000313" key="13">
    <source>
        <dbReference type="Proteomes" id="UP000255326"/>
    </source>
</evidence>
<dbReference type="GO" id="GO:0008654">
    <property type="term" value="P:phospholipid biosynthetic process"/>
    <property type="evidence" value="ECO:0007669"/>
    <property type="project" value="UniProtKB-KW"/>
</dbReference>
<evidence type="ECO:0000256" key="4">
    <source>
        <dbReference type="ARBA" id="ARBA00022679"/>
    </source>
</evidence>
<evidence type="ECO:0000256" key="9">
    <source>
        <dbReference type="ARBA" id="ARBA00023209"/>
    </source>
</evidence>
<keyword evidence="5" id="KW-0547">Nucleotide-binding</keyword>
<sequence>MAALHFIVNPQAKNGYSLKIWNELKKELQDSPHSIHFTESPQHATEIVNEIARLPEDRAVVTAVGGDGTVNEVINGAIGFEGMKVAYIPAGSGNDFARGFGLPKSPRDSLKRILALMEEEGMELDAGSFHTSEYPKGHFVNSIGAGFDAQITVKANQSNLKKWLNKLSLGKLIYAFYLIKELISYKPGPAVLHIDGEEFHFPRMWFITVSNHPYYGGGMKISPAAKPNDGLFNITVLNGLPKWKLLTVFISVFWGGHIRFKEVKTFEGKNITIESKSAIPVHADGEYIGKTPVHIEIRPNSWVIL</sequence>
<evidence type="ECO:0000256" key="7">
    <source>
        <dbReference type="ARBA" id="ARBA00022840"/>
    </source>
</evidence>
<keyword evidence="6 12" id="KW-0418">Kinase</keyword>
<dbReference type="PANTHER" id="PTHR12358">
    <property type="entry name" value="SPHINGOSINE KINASE"/>
    <property type="match status" value="1"/>
</dbReference>
<evidence type="ECO:0000256" key="8">
    <source>
        <dbReference type="ARBA" id="ARBA00023098"/>
    </source>
</evidence>
<dbReference type="Proteomes" id="UP000255326">
    <property type="component" value="Unassembled WGS sequence"/>
</dbReference>
<keyword evidence="8" id="KW-0443">Lipid metabolism</keyword>
<dbReference type="InterPro" id="IPR016064">
    <property type="entry name" value="NAD/diacylglycerol_kinase_sf"/>
</dbReference>
<dbReference type="NCBIfam" id="TIGR00147">
    <property type="entry name" value="YegS/Rv2252/BmrU family lipid kinase"/>
    <property type="match status" value="1"/>
</dbReference>
<dbReference type="PANTHER" id="PTHR12358:SF54">
    <property type="entry name" value="SPHINGOSINE KINASE RELATED PROTEIN"/>
    <property type="match status" value="1"/>
</dbReference>
<dbReference type="InterPro" id="IPR045540">
    <property type="entry name" value="YegS/DAGK_C"/>
</dbReference>
<dbReference type="InterPro" id="IPR017438">
    <property type="entry name" value="ATP-NAD_kinase_N"/>
</dbReference>
<proteinExistence type="inferred from homology"/>